<gene>
    <name evidence="2" type="ORF">QBC35DRAFT_461709</name>
</gene>
<evidence type="ECO:0000313" key="2">
    <source>
        <dbReference type="EMBL" id="KAK4189722.1"/>
    </source>
</evidence>
<feature type="compositionally biased region" description="Basic and acidic residues" evidence="1">
    <location>
        <begin position="483"/>
        <end position="493"/>
    </location>
</feature>
<comment type="caution">
    <text evidence="2">The sequence shown here is derived from an EMBL/GenBank/DDBJ whole genome shotgun (WGS) entry which is preliminary data.</text>
</comment>
<evidence type="ECO:0000256" key="1">
    <source>
        <dbReference type="SAM" id="MobiDB-lite"/>
    </source>
</evidence>
<feature type="region of interest" description="Disordered" evidence="1">
    <location>
        <begin position="251"/>
        <end position="274"/>
    </location>
</feature>
<feature type="region of interest" description="Disordered" evidence="1">
    <location>
        <begin position="316"/>
        <end position="493"/>
    </location>
</feature>
<reference evidence="2" key="2">
    <citation type="submission" date="2023-05" db="EMBL/GenBank/DDBJ databases">
        <authorList>
            <consortium name="Lawrence Berkeley National Laboratory"/>
            <person name="Steindorff A."/>
            <person name="Hensen N."/>
            <person name="Bonometti L."/>
            <person name="Westerberg I."/>
            <person name="Brannstrom I.O."/>
            <person name="Guillou S."/>
            <person name="Cros-Aarteil S."/>
            <person name="Calhoun S."/>
            <person name="Haridas S."/>
            <person name="Kuo A."/>
            <person name="Mondo S."/>
            <person name="Pangilinan J."/>
            <person name="Riley R."/>
            <person name="Labutti K."/>
            <person name="Andreopoulos B."/>
            <person name="Lipzen A."/>
            <person name="Chen C."/>
            <person name="Yanf M."/>
            <person name="Daum C."/>
            <person name="Ng V."/>
            <person name="Clum A."/>
            <person name="Ohm R."/>
            <person name="Martin F."/>
            <person name="Silar P."/>
            <person name="Natvig D."/>
            <person name="Lalanne C."/>
            <person name="Gautier V."/>
            <person name="Ament-Velasquez S.L."/>
            <person name="Kruys A."/>
            <person name="Hutchinson M.I."/>
            <person name="Powell A.J."/>
            <person name="Barry K."/>
            <person name="Miller A.N."/>
            <person name="Grigoriev I.V."/>
            <person name="Debuchy R."/>
            <person name="Gladieux P."/>
            <person name="Thoren M.H."/>
            <person name="Johannesson H."/>
        </authorList>
    </citation>
    <scope>NUCLEOTIDE SEQUENCE</scope>
    <source>
        <strain evidence="2">PSN309</strain>
    </source>
</reference>
<dbReference type="AlphaFoldDB" id="A0AAN6X085"/>
<protein>
    <submittedName>
        <fullName evidence="2">Uncharacterized protein</fullName>
    </submittedName>
</protein>
<evidence type="ECO:0000313" key="3">
    <source>
        <dbReference type="Proteomes" id="UP001302126"/>
    </source>
</evidence>
<reference evidence="2" key="1">
    <citation type="journal article" date="2023" name="Mol. Phylogenet. Evol.">
        <title>Genome-scale phylogeny and comparative genomics of the fungal order Sordariales.</title>
        <authorList>
            <person name="Hensen N."/>
            <person name="Bonometti L."/>
            <person name="Westerberg I."/>
            <person name="Brannstrom I.O."/>
            <person name="Guillou S."/>
            <person name="Cros-Aarteil S."/>
            <person name="Calhoun S."/>
            <person name="Haridas S."/>
            <person name="Kuo A."/>
            <person name="Mondo S."/>
            <person name="Pangilinan J."/>
            <person name="Riley R."/>
            <person name="LaButti K."/>
            <person name="Andreopoulos B."/>
            <person name="Lipzen A."/>
            <person name="Chen C."/>
            <person name="Yan M."/>
            <person name="Daum C."/>
            <person name="Ng V."/>
            <person name="Clum A."/>
            <person name="Steindorff A."/>
            <person name="Ohm R.A."/>
            <person name="Martin F."/>
            <person name="Silar P."/>
            <person name="Natvig D.O."/>
            <person name="Lalanne C."/>
            <person name="Gautier V."/>
            <person name="Ament-Velasquez S.L."/>
            <person name="Kruys A."/>
            <person name="Hutchinson M.I."/>
            <person name="Powell A.J."/>
            <person name="Barry K."/>
            <person name="Miller A.N."/>
            <person name="Grigoriev I.V."/>
            <person name="Debuchy R."/>
            <person name="Gladieux P."/>
            <person name="Hiltunen Thoren M."/>
            <person name="Johannesson H."/>
        </authorList>
    </citation>
    <scope>NUCLEOTIDE SEQUENCE</scope>
    <source>
        <strain evidence="2">PSN309</strain>
    </source>
</reference>
<feature type="compositionally biased region" description="Polar residues" evidence="1">
    <location>
        <begin position="318"/>
        <end position="335"/>
    </location>
</feature>
<sequence>MLASGLGHQMHLQEKHTEQACAQPRPQSRSVNKIDMQKQEIEQQGPQTDPAPGCPAIANDNIDDAGALPTEEATQSAESRLHLWPPTHGPLQRDDTPLPEEKPDERVEQPPQVALRPSPPTPPALRTERFKPPGPSPLGRTVVNASDFELPDHLDNDPSSDDGEGCNTPGSDSTIDEVYVSPRSFFFETPPNIAEATPLPRERKVHQLHHNHHLRRNTTPYGTIWFAMVWRMPETYVLRSYWGTSRQFVDPRDRVDDEDDDDIGEDEDEDEEMEWEDILDTDSEIASKSRLNANGDITAEGERMQSFEETGGIIESVESATDQTTRIAESPSGCSRSYDDACIGSKPVSMVAHDKPKGESDRGILYHNSLPEKDSHIQIETTEGVQADEGERNDQPVTFDPQQHIPEEKVQEDHRAQPQSLDPHADSAQGISNATDGKEENGNETDPIEPEIQGNMPARVPKRGRNTPSPIHSPPHKRTYRKPCLDDELIPRS</sequence>
<feature type="compositionally biased region" description="Acidic residues" evidence="1">
    <location>
        <begin position="256"/>
        <end position="274"/>
    </location>
</feature>
<feature type="compositionally biased region" description="Basic and acidic residues" evidence="1">
    <location>
        <begin position="405"/>
        <end position="416"/>
    </location>
</feature>
<name>A0AAN6X085_9PEZI</name>
<accession>A0AAN6X085</accession>
<feature type="region of interest" description="Disordered" evidence="1">
    <location>
        <begin position="1"/>
        <end position="175"/>
    </location>
</feature>
<dbReference type="Proteomes" id="UP001302126">
    <property type="component" value="Unassembled WGS sequence"/>
</dbReference>
<feature type="compositionally biased region" description="Basic and acidic residues" evidence="1">
    <location>
        <begin position="352"/>
        <end position="377"/>
    </location>
</feature>
<organism evidence="2 3">
    <name type="scientific">Podospora australis</name>
    <dbReference type="NCBI Taxonomy" id="1536484"/>
    <lineage>
        <taxon>Eukaryota</taxon>
        <taxon>Fungi</taxon>
        <taxon>Dikarya</taxon>
        <taxon>Ascomycota</taxon>
        <taxon>Pezizomycotina</taxon>
        <taxon>Sordariomycetes</taxon>
        <taxon>Sordariomycetidae</taxon>
        <taxon>Sordariales</taxon>
        <taxon>Podosporaceae</taxon>
        <taxon>Podospora</taxon>
    </lineage>
</organism>
<feature type="compositionally biased region" description="Basic and acidic residues" evidence="1">
    <location>
        <begin position="91"/>
        <end position="108"/>
    </location>
</feature>
<proteinExistence type="predicted"/>
<dbReference type="EMBL" id="MU864372">
    <property type="protein sequence ID" value="KAK4189722.1"/>
    <property type="molecule type" value="Genomic_DNA"/>
</dbReference>
<keyword evidence="3" id="KW-1185">Reference proteome</keyword>